<feature type="domain" description="Response regulatory" evidence="7">
    <location>
        <begin position="14"/>
        <end position="131"/>
    </location>
</feature>
<dbReference type="InterPro" id="IPR001789">
    <property type="entry name" value="Sig_transdc_resp-reg_receiver"/>
</dbReference>
<feature type="modified residue" description="4-aspartylphosphate" evidence="5">
    <location>
        <position position="65"/>
    </location>
</feature>
<dbReference type="CDD" id="cd06170">
    <property type="entry name" value="LuxR_C_like"/>
    <property type="match status" value="1"/>
</dbReference>
<dbReference type="InterPro" id="IPR011006">
    <property type="entry name" value="CheY-like_superfamily"/>
</dbReference>
<dbReference type="PROSITE" id="PS50110">
    <property type="entry name" value="RESPONSE_REGULATORY"/>
    <property type="match status" value="1"/>
</dbReference>
<dbReference type="SMART" id="SM00421">
    <property type="entry name" value="HTH_LUXR"/>
    <property type="match status" value="1"/>
</dbReference>
<dbReference type="InterPro" id="IPR039420">
    <property type="entry name" value="WalR-like"/>
</dbReference>
<name>A0ABT9IR15_9MICC</name>
<feature type="domain" description="HTH luxR-type" evidence="6">
    <location>
        <begin position="156"/>
        <end position="221"/>
    </location>
</feature>
<dbReference type="Pfam" id="PF00072">
    <property type="entry name" value="Response_reg"/>
    <property type="match status" value="1"/>
</dbReference>
<gene>
    <name evidence="8" type="ORF">Q9R02_12780</name>
</gene>
<organism evidence="8 9">
    <name type="scientific">Arthrobacter horti</name>
    <dbReference type="NCBI Taxonomy" id="3068273"/>
    <lineage>
        <taxon>Bacteria</taxon>
        <taxon>Bacillati</taxon>
        <taxon>Actinomycetota</taxon>
        <taxon>Actinomycetes</taxon>
        <taxon>Micrococcales</taxon>
        <taxon>Micrococcaceae</taxon>
        <taxon>Arthrobacter</taxon>
    </lineage>
</organism>
<keyword evidence="2" id="KW-0805">Transcription regulation</keyword>
<evidence type="ECO:0000259" key="7">
    <source>
        <dbReference type="PROSITE" id="PS50110"/>
    </source>
</evidence>
<protein>
    <submittedName>
        <fullName evidence="8">Response regulator transcription factor</fullName>
    </submittedName>
</protein>
<keyword evidence="3" id="KW-0238">DNA-binding</keyword>
<evidence type="ECO:0000259" key="6">
    <source>
        <dbReference type="PROSITE" id="PS50043"/>
    </source>
</evidence>
<proteinExistence type="predicted"/>
<dbReference type="InterPro" id="IPR058245">
    <property type="entry name" value="NreC/VraR/RcsB-like_REC"/>
</dbReference>
<evidence type="ECO:0000313" key="8">
    <source>
        <dbReference type="EMBL" id="MDP5228032.1"/>
    </source>
</evidence>
<dbReference type="InterPro" id="IPR000792">
    <property type="entry name" value="Tscrpt_reg_LuxR_C"/>
</dbReference>
<dbReference type="CDD" id="cd17535">
    <property type="entry name" value="REC_NarL-like"/>
    <property type="match status" value="1"/>
</dbReference>
<dbReference type="PRINTS" id="PR00038">
    <property type="entry name" value="HTHLUXR"/>
</dbReference>
<evidence type="ECO:0000256" key="2">
    <source>
        <dbReference type="ARBA" id="ARBA00023015"/>
    </source>
</evidence>
<keyword evidence="1 5" id="KW-0597">Phosphoprotein</keyword>
<evidence type="ECO:0000256" key="5">
    <source>
        <dbReference type="PROSITE-ProRule" id="PRU00169"/>
    </source>
</evidence>
<sequence length="228" mass="24424">MSDANLSGPNPPIRVALVDDQPLFSAGLKMILRSQPDLELVGEAVDGEAALSMAAEFRPDVVLMDIRMPKLDGITATRRMLSGDGPHPQVIVLTTIQHDEAVVRAIQAGAAGFLTKDTTPEFLLAAIRTVHAGHSVMAPKASNELLRDYLTPPEADHSVLDGLSEREQEVFLAAARGQSNAEIAAGLFLGEATVKTHMGNILTKLRLKSRIQLVAFAYEHGLLSTKSS</sequence>
<dbReference type="PROSITE" id="PS00622">
    <property type="entry name" value="HTH_LUXR_1"/>
    <property type="match status" value="1"/>
</dbReference>
<keyword evidence="4" id="KW-0804">Transcription</keyword>
<comment type="caution">
    <text evidence="8">The sequence shown here is derived from an EMBL/GenBank/DDBJ whole genome shotgun (WGS) entry which is preliminary data.</text>
</comment>
<evidence type="ECO:0000313" key="9">
    <source>
        <dbReference type="Proteomes" id="UP001232725"/>
    </source>
</evidence>
<dbReference type="PANTHER" id="PTHR43214:SF24">
    <property type="entry name" value="TRANSCRIPTIONAL REGULATORY PROTEIN NARL-RELATED"/>
    <property type="match status" value="1"/>
</dbReference>
<dbReference type="PROSITE" id="PS50043">
    <property type="entry name" value="HTH_LUXR_2"/>
    <property type="match status" value="1"/>
</dbReference>
<dbReference type="InterPro" id="IPR016032">
    <property type="entry name" value="Sig_transdc_resp-reg_C-effctor"/>
</dbReference>
<evidence type="ECO:0000256" key="1">
    <source>
        <dbReference type="ARBA" id="ARBA00022553"/>
    </source>
</evidence>
<dbReference type="Pfam" id="PF00196">
    <property type="entry name" value="GerE"/>
    <property type="match status" value="1"/>
</dbReference>
<dbReference type="SUPFAM" id="SSF46894">
    <property type="entry name" value="C-terminal effector domain of the bipartite response regulators"/>
    <property type="match status" value="1"/>
</dbReference>
<dbReference type="Gene3D" id="3.40.50.2300">
    <property type="match status" value="1"/>
</dbReference>
<dbReference type="Proteomes" id="UP001232725">
    <property type="component" value="Unassembled WGS sequence"/>
</dbReference>
<evidence type="ECO:0000256" key="4">
    <source>
        <dbReference type="ARBA" id="ARBA00023163"/>
    </source>
</evidence>
<dbReference type="PANTHER" id="PTHR43214">
    <property type="entry name" value="TWO-COMPONENT RESPONSE REGULATOR"/>
    <property type="match status" value="1"/>
</dbReference>
<reference evidence="8 9" key="1">
    <citation type="submission" date="2023-08" db="EMBL/GenBank/DDBJ databases">
        <title>Arthrobacter horti sp. nov., isolated from forest soil.</title>
        <authorList>
            <person name="Park M."/>
        </authorList>
    </citation>
    <scope>NUCLEOTIDE SEQUENCE [LARGE SCALE GENOMIC DNA]</scope>
    <source>
        <strain evidence="8 9">YJM1</strain>
    </source>
</reference>
<keyword evidence="9" id="KW-1185">Reference proteome</keyword>
<dbReference type="SUPFAM" id="SSF52172">
    <property type="entry name" value="CheY-like"/>
    <property type="match status" value="1"/>
</dbReference>
<dbReference type="RefSeq" id="WP_305997083.1">
    <property type="nucleotide sequence ID" value="NZ_JAVALS010000010.1"/>
</dbReference>
<evidence type="ECO:0000256" key="3">
    <source>
        <dbReference type="ARBA" id="ARBA00023125"/>
    </source>
</evidence>
<dbReference type="EMBL" id="JAVALS010000010">
    <property type="protein sequence ID" value="MDP5228032.1"/>
    <property type="molecule type" value="Genomic_DNA"/>
</dbReference>
<accession>A0ABT9IR15</accession>
<dbReference type="SMART" id="SM00448">
    <property type="entry name" value="REC"/>
    <property type="match status" value="1"/>
</dbReference>